<name>Q21GY2_SACD2</name>
<dbReference type="Proteomes" id="UP000001947">
    <property type="component" value="Chromosome"/>
</dbReference>
<sequence length="111" mass="12261">MKLKNFKQYNDDLNSVKVKNLNGSVTNKRLYNPCGSWIKHWEKLANKTNSGCGVQGCSTKTKIEGGHVIESGSDDDKHYIVPLCDKHNGGPDGEEFTVKSDDLMSAIECKA</sequence>
<gene>
    <name evidence="1" type="ordered locus">Sde_2790</name>
</gene>
<accession>Q21GY2</accession>
<dbReference type="HOGENOM" id="CLU_172581_0_0_6"/>
<reference evidence="1 2" key="1">
    <citation type="journal article" date="2008" name="PLoS Genet.">
        <title>Complete genome sequence of the complex carbohydrate-degrading marine bacterium, Saccharophagus degradans strain 2-40 T.</title>
        <authorList>
            <person name="Weiner R.M."/>
            <person name="Taylor L.E.II."/>
            <person name="Henrissat B."/>
            <person name="Hauser L."/>
            <person name="Land M."/>
            <person name="Coutinho P.M."/>
            <person name="Rancurel C."/>
            <person name="Saunders E.H."/>
            <person name="Longmire A.G."/>
            <person name="Zhang H."/>
            <person name="Bayer E.A."/>
            <person name="Gilbert H.J."/>
            <person name="Larimer F."/>
            <person name="Zhulin I.B."/>
            <person name="Ekborg N.A."/>
            <person name="Lamed R."/>
            <person name="Richardson P.M."/>
            <person name="Borovok I."/>
            <person name="Hutcheson S."/>
        </authorList>
    </citation>
    <scope>NUCLEOTIDE SEQUENCE [LARGE SCALE GENOMIC DNA]</scope>
    <source>
        <strain evidence="2">2-40 / ATCC 43961 / DSM 17024</strain>
    </source>
</reference>
<dbReference type="RefSeq" id="WP_011469263.1">
    <property type="nucleotide sequence ID" value="NC_007912.1"/>
</dbReference>
<evidence type="ECO:0000313" key="1">
    <source>
        <dbReference type="EMBL" id="ABD82047.1"/>
    </source>
</evidence>
<dbReference type="EMBL" id="CP000282">
    <property type="protein sequence ID" value="ABD82047.1"/>
    <property type="molecule type" value="Genomic_DNA"/>
</dbReference>
<dbReference type="KEGG" id="sde:Sde_2790"/>
<dbReference type="AlphaFoldDB" id="Q21GY2"/>
<organism evidence="1 2">
    <name type="scientific">Saccharophagus degradans (strain 2-40 / ATCC 43961 / DSM 17024)</name>
    <dbReference type="NCBI Taxonomy" id="203122"/>
    <lineage>
        <taxon>Bacteria</taxon>
        <taxon>Pseudomonadati</taxon>
        <taxon>Pseudomonadota</taxon>
        <taxon>Gammaproteobacteria</taxon>
        <taxon>Cellvibrionales</taxon>
        <taxon>Cellvibrionaceae</taxon>
        <taxon>Saccharophagus</taxon>
    </lineage>
</organism>
<dbReference type="eggNOG" id="ENOG502ZT3Z">
    <property type="taxonomic scope" value="Bacteria"/>
</dbReference>
<dbReference type="OrthoDB" id="6627503at2"/>
<keyword evidence="2" id="KW-1185">Reference proteome</keyword>
<protein>
    <submittedName>
        <fullName evidence="1">Uncharacterized protein</fullName>
    </submittedName>
</protein>
<dbReference type="GeneID" id="98614444"/>
<evidence type="ECO:0000313" key="2">
    <source>
        <dbReference type="Proteomes" id="UP000001947"/>
    </source>
</evidence>
<proteinExistence type="predicted"/>